<dbReference type="InterPro" id="IPR045582">
    <property type="entry name" value="Trehalase-like_N"/>
</dbReference>
<proteinExistence type="predicted"/>
<gene>
    <name evidence="3" type="ORF">AB1207_20880</name>
</gene>
<organism evidence="3 4">
    <name type="scientific">Kineococcus endophyticus</name>
    <dbReference type="NCBI Taxonomy" id="1181883"/>
    <lineage>
        <taxon>Bacteria</taxon>
        <taxon>Bacillati</taxon>
        <taxon>Actinomycetota</taxon>
        <taxon>Actinomycetes</taxon>
        <taxon>Kineosporiales</taxon>
        <taxon>Kineosporiaceae</taxon>
        <taxon>Kineococcus</taxon>
    </lineage>
</organism>
<feature type="domain" description="Trehalase-like N-terminal" evidence="2">
    <location>
        <begin position="3"/>
        <end position="143"/>
    </location>
</feature>
<feature type="domain" description="GH15-like" evidence="1">
    <location>
        <begin position="217"/>
        <end position="579"/>
    </location>
</feature>
<dbReference type="RefSeq" id="WP_367640458.1">
    <property type="nucleotide sequence ID" value="NZ_JBFNQN010000016.1"/>
</dbReference>
<comment type="caution">
    <text evidence="3">The sequence shown here is derived from an EMBL/GenBank/DDBJ whole genome shotgun (WGS) entry which is preliminary data.</text>
</comment>
<reference evidence="3 4" key="1">
    <citation type="submission" date="2024-07" db="EMBL/GenBank/DDBJ databases">
        <authorList>
            <person name="Thanompreechachai J."/>
            <person name="Duangmal K."/>
        </authorList>
    </citation>
    <scope>NUCLEOTIDE SEQUENCE [LARGE SCALE GENOMIC DNA]</scope>
    <source>
        <strain evidence="3 4">KCTC 19886</strain>
    </source>
</reference>
<sequence length="601" mass="67587">MAKIEDYALIGDLHTAALVDRTGSIDWLCFPRFDSPACFAALLDTPDAGRWRLGPSGGARSTRRRYRGSSLVLETEWDTPDGTVRVTDFMPPRGNHPDVIRVVEGLEGEVRMTSELTLRFDYGSIVPWVRRRGDELEAVAGPDSVWFWTTAPVEGRDLSSVSDFVVREGERVPFVLTWGRSHEKAPHRPDPFHALEDTLEFWRDWNRAETVEGHWEEAVTRSLVVLKAMTYAPTGGIVAAVTTSLPEELGGTRNWDYRYCWLRDATYTLQAMLLSGHLEEAGAWREWLLRTVAGDPGDLQIMYALDGTRRLPEMELSWLKGYEGSSPVRIGNEAAGQLQLDVWGEVLDSLFLARQAGLEKEDDSWNLQKALMHHLEARWQEPDNGLWEMRGDRRHFTHSKVMAWVAADRMVRSVEEFGLPGPVQRWRRVREEIRADVLANGVSPTTGTFTQSYGSDNLDASLLLIPRVGFLPFDDPRVVATVEAIQRDLTQDGFVLRYRTEESSDGLPGSEGVFLACSFWMVDALHGIGRSDEARALFERLLSLRNDVGLLAEEYDPVSRRQLGNFPQAFSHFPLVVAAHHLTSGGGERSDDADGHEVQEG</sequence>
<dbReference type="Pfam" id="PF00723">
    <property type="entry name" value="Glyco_hydro_15"/>
    <property type="match status" value="1"/>
</dbReference>
<evidence type="ECO:0000259" key="2">
    <source>
        <dbReference type="Pfam" id="PF19291"/>
    </source>
</evidence>
<dbReference type="InterPro" id="IPR011613">
    <property type="entry name" value="GH15-like"/>
</dbReference>
<keyword evidence="4" id="KW-1185">Reference proteome</keyword>
<dbReference type="Gene3D" id="1.50.10.10">
    <property type="match status" value="1"/>
</dbReference>
<accession>A0ABV3PC62</accession>
<dbReference type="InterPro" id="IPR008928">
    <property type="entry name" value="6-hairpin_glycosidase_sf"/>
</dbReference>
<dbReference type="InterPro" id="IPR012341">
    <property type="entry name" value="6hp_glycosidase-like_sf"/>
</dbReference>
<dbReference type="SUPFAM" id="SSF48208">
    <property type="entry name" value="Six-hairpin glycosidases"/>
    <property type="match status" value="1"/>
</dbReference>
<protein>
    <submittedName>
        <fullName evidence="3">Glycoside hydrolase family 15 protein</fullName>
    </submittedName>
</protein>
<dbReference type="PANTHER" id="PTHR31616">
    <property type="entry name" value="TREHALASE"/>
    <property type="match status" value="1"/>
</dbReference>
<dbReference type="Pfam" id="PF19291">
    <property type="entry name" value="TREH_N"/>
    <property type="match status" value="1"/>
</dbReference>
<evidence type="ECO:0000313" key="3">
    <source>
        <dbReference type="EMBL" id="MEW9267213.1"/>
    </source>
</evidence>
<keyword evidence="3" id="KW-0378">Hydrolase</keyword>
<dbReference type="PANTHER" id="PTHR31616:SF0">
    <property type="entry name" value="GLUCAN 1,4-ALPHA-GLUCOSIDASE"/>
    <property type="match status" value="1"/>
</dbReference>
<dbReference type="Proteomes" id="UP001555826">
    <property type="component" value="Unassembled WGS sequence"/>
</dbReference>
<evidence type="ECO:0000313" key="4">
    <source>
        <dbReference type="Proteomes" id="UP001555826"/>
    </source>
</evidence>
<evidence type="ECO:0000259" key="1">
    <source>
        <dbReference type="Pfam" id="PF00723"/>
    </source>
</evidence>
<dbReference type="GO" id="GO:0016787">
    <property type="term" value="F:hydrolase activity"/>
    <property type="evidence" value="ECO:0007669"/>
    <property type="project" value="UniProtKB-KW"/>
</dbReference>
<dbReference type="EMBL" id="JBFNQN010000016">
    <property type="protein sequence ID" value="MEW9267213.1"/>
    <property type="molecule type" value="Genomic_DNA"/>
</dbReference>
<name>A0ABV3PC62_9ACTN</name>